<feature type="domain" description="Glycosyl transferase family 1" evidence="1">
    <location>
        <begin position="233"/>
        <end position="393"/>
    </location>
</feature>
<gene>
    <name evidence="3" type="ORF">C7H85_04280</name>
</gene>
<dbReference type="EMBL" id="PXYG01000001">
    <property type="protein sequence ID" value="PSJ48023.1"/>
    <property type="molecule type" value="Genomic_DNA"/>
</dbReference>
<feature type="domain" description="Glycosyltransferase subfamily 4-like N-terminal" evidence="2">
    <location>
        <begin position="40"/>
        <end position="219"/>
    </location>
</feature>
<organism evidence="3 4">
    <name type="scientific">Zobellella endophytica</name>
    <dbReference type="NCBI Taxonomy" id="2116700"/>
    <lineage>
        <taxon>Bacteria</taxon>
        <taxon>Pseudomonadati</taxon>
        <taxon>Pseudomonadota</taxon>
        <taxon>Gammaproteobacteria</taxon>
        <taxon>Aeromonadales</taxon>
        <taxon>Aeromonadaceae</taxon>
        <taxon>Zobellella</taxon>
    </lineage>
</organism>
<name>A0A2P7RCV0_9GAMM</name>
<dbReference type="Pfam" id="PF00534">
    <property type="entry name" value="Glycos_transf_1"/>
    <property type="match status" value="2"/>
</dbReference>
<evidence type="ECO:0000313" key="4">
    <source>
        <dbReference type="Proteomes" id="UP000240243"/>
    </source>
</evidence>
<dbReference type="PANTHER" id="PTHR12526">
    <property type="entry name" value="GLYCOSYLTRANSFERASE"/>
    <property type="match status" value="1"/>
</dbReference>
<protein>
    <recommendedName>
        <fullName evidence="5">Glycosyl transferase family 1</fullName>
    </recommendedName>
</protein>
<dbReference type="InterPro" id="IPR028098">
    <property type="entry name" value="Glyco_trans_4-like_N"/>
</dbReference>
<accession>A0A2P7RCV0</accession>
<dbReference type="Pfam" id="PF13579">
    <property type="entry name" value="Glyco_trans_4_4"/>
    <property type="match status" value="1"/>
</dbReference>
<comment type="caution">
    <text evidence="3">The sequence shown here is derived from an EMBL/GenBank/DDBJ whole genome shotgun (WGS) entry which is preliminary data.</text>
</comment>
<evidence type="ECO:0000259" key="1">
    <source>
        <dbReference type="Pfam" id="PF00534"/>
    </source>
</evidence>
<proteinExistence type="predicted"/>
<dbReference type="OrthoDB" id="8756565at2"/>
<dbReference type="Proteomes" id="UP000240243">
    <property type="component" value="Unassembled WGS sequence"/>
</dbReference>
<sequence length="1691" mass="193262">MDQLIEHAIKLASQPAAPLHLPIKNRIAYVVSHGQSYASNGYAIRTQGVAKALNEHGFDTLCFVRPGRPWELGVEKGSIEPHVVVDGVRYIHGRWPQDKQPSNEQQHFEQSVQHFVELFRIYRPKAVLAASNYIVGLPAWVAATRLGLPFYNEVRGFWELSRDAREPGYANTLAFMAEAERDTFVAKQALKVFTLNQPMVDELVKRGVDLHKISIVPNGLSKHPLVKPADPILKAKLGIKDNEKVIGYIGSFNTYEGLDTLLEACELLVHKGEKLKLLIVGDEQLMIKAHGNKKSLADKPWLIQVGRVPHDQVVDYYALIDTAVLPRKKLPVCELVPPLKAAEALAYGKPLMVSDVASLEEYTTKHKSVTSFKAGSVDNLAKAIQQLMSSPSPKATMSVLMQDHTQSMSDALRCKGNIPAISTQGKEPLLETKKSTSEIRHEKFNNGVNRSSPILKIFLDSSSLPTKELTALIKIYSKISSTVSRISLVIYGDSFNNELLNDNDTLESILFETDKKVIHNSSFDIQIKSHKAIDIGAKFILDASNFKGFCESISKLYEESLKSKLLYFVYTTDNNIEAGYHRRSLHLKKSFSKIGVTLPLISYHSSSFKHKENISFIPKDEVLLKRVVEWLNPKIVIAASNYENAKPILNLKDAVDFDFIYEMRGLWHETYAAKMLEINNKYKIENDKNYNKGMNGELEIVRKADKVIFICKEMKDYIQHRIPEKEIHCEIIGNGYEITESNSHAFEVKKYEKENSEPFVIGYFGSITYYEGINLLLDAVSELIAEGLNVKVLLIGKNSITHKHVLDVDKYSFVQYEKFKQDISPYYSQINLFVVPRLPYEVCHSVEPLKPFDCFAKKIPLLLSDCKALNRLAGEGDRCLTFKAGDKVSLKEKIKNIIKEGYPAEKLDIAWNWVNQSLKWVDIAEKYTNFIHKKNKKIYYLYADKWWISYSWSGASINAINEMAVLSKDNDVYYNDIYVNDLFQNGIFNEKQYLERYSKEAKLKKHLESVHLPKVFVPSRDYDATFYRSGSNERCVDFFQKELFQPKIFSHNFVKPIWENSIIGFQTEASQEFAINGSLSDYDDDGTLGYAECESTPKRSFLRYQVSANKASEPRLIFNTDKRSRLKRELNSDFIIGVIGTIYDGTYPDLLFETVEKLRENHPYLNAKVVIYSINILIELPKKDWIVVSKYEKGNQEDSLLQLDVIVNTWKSSAQIYSGSNKNIDAINHGIPLIAARTPSYVEQLGEGYPLFYDFDPSNENQAETTKNSLEDLLVKCISASFRSQVAKYLIWRRRFLSIDSTSWLYNKQLSRIEKKKILLVSQNFNVGGVQKYSSQLIKSLADFSITILSAEKISKAKIKELRQLSDNIRIEYFKDGKAFIYEKFDLAFINSYPVEEENLLSLLKTLKRDGTKIYPIVHSDIHPFTVEISKHLIYIQCLITINTRIIEKINANTEFDFSSRYYHVTPVLEPIDSNSEKYKPKVKRSKKVAFFGRVAPLKCADFLARSFARYVKETSSEYQLLICGPVAQKGLDIIVNKANEYAGRKVIDLQNKSFNEGEREVLFKEVDALIYTTATEGLPYTFLEANELGTPVISSNVGAITHLIDDGVNGLLFNFQDLYLSNLYEDKPYNKLSQVMKDNEEVNYQEFKKVMLRFEGNDEEFFKMSANAISRVEKDFTFDVMRKTLRSIIY</sequence>
<feature type="domain" description="Glycosyl transferase family 1" evidence="1">
    <location>
        <begin position="1480"/>
        <end position="1616"/>
    </location>
</feature>
<dbReference type="PANTHER" id="PTHR12526:SF630">
    <property type="entry name" value="GLYCOSYLTRANSFERASE"/>
    <property type="match status" value="1"/>
</dbReference>
<evidence type="ECO:0008006" key="5">
    <source>
        <dbReference type="Google" id="ProtNLM"/>
    </source>
</evidence>
<dbReference type="InterPro" id="IPR001296">
    <property type="entry name" value="Glyco_trans_1"/>
</dbReference>
<dbReference type="SUPFAM" id="SSF53756">
    <property type="entry name" value="UDP-Glycosyltransferase/glycogen phosphorylase"/>
    <property type="match status" value="3"/>
</dbReference>
<evidence type="ECO:0000259" key="2">
    <source>
        <dbReference type="Pfam" id="PF13579"/>
    </source>
</evidence>
<dbReference type="CDD" id="cd03801">
    <property type="entry name" value="GT4_PimA-like"/>
    <property type="match status" value="1"/>
</dbReference>
<keyword evidence="4" id="KW-1185">Reference proteome</keyword>
<dbReference type="Pfam" id="PF13692">
    <property type="entry name" value="Glyco_trans_1_4"/>
    <property type="match status" value="1"/>
</dbReference>
<dbReference type="Gene3D" id="3.40.50.2000">
    <property type="entry name" value="Glycogen Phosphorylase B"/>
    <property type="match status" value="4"/>
</dbReference>
<evidence type="ECO:0000313" key="3">
    <source>
        <dbReference type="EMBL" id="PSJ48023.1"/>
    </source>
</evidence>
<reference evidence="3 4" key="1">
    <citation type="submission" date="2018-03" db="EMBL/GenBank/DDBJ databases">
        <title>The draft genome of Zobellella sp. 59N8.</title>
        <authorList>
            <person name="Liu L."/>
            <person name="Li L."/>
            <person name="Zhang X."/>
            <person name="Liang L."/>
            <person name="Wang T."/>
        </authorList>
    </citation>
    <scope>NUCLEOTIDE SEQUENCE [LARGE SCALE GENOMIC DNA]</scope>
    <source>
        <strain evidence="3 4">59N8</strain>
    </source>
</reference>
<dbReference type="GO" id="GO:1901135">
    <property type="term" value="P:carbohydrate derivative metabolic process"/>
    <property type="evidence" value="ECO:0007669"/>
    <property type="project" value="UniProtKB-ARBA"/>
</dbReference>
<dbReference type="GO" id="GO:0016757">
    <property type="term" value="F:glycosyltransferase activity"/>
    <property type="evidence" value="ECO:0007669"/>
    <property type="project" value="InterPro"/>
</dbReference>
<dbReference type="RefSeq" id="WP_106728434.1">
    <property type="nucleotide sequence ID" value="NZ_PXYG01000001.1"/>
</dbReference>